<feature type="compositionally biased region" description="Basic and acidic residues" evidence="1">
    <location>
        <begin position="473"/>
        <end position="486"/>
    </location>
</feature>
<reference evidence="4" key="1">
    <citation type="submission" date="2021-01" db="EMBL/GenBank/DDBJ databases">
        <title>Phytophthora aleatoria, a newly-described species from Pinus radiata is distinct from Phytophthora cactorum isolates based on comparative genomics.</title>
        <authorList>
            <person name="Mcdougal R."/>
            <person name="Panda P."/>
            <person name="Williams N."/>
            <person name="Studholme D.J."/>
        </authorList>
    </citation>
    <scope>NUCLEOTIDE SEQUENCE</scope>
    <source>
        <strain evidence="4">NZFS 4037</strain>
    </source>
</reference>
<feature type="region of interest" description="Disordered" evidence="1">
    <location>
        <begin position="523"/>
        <end position="543"/>
    </location>
</feature>
<feature type="region of interest" description="Disordered" evidence="1">
    <location>
        <begin position="463"/>
        <end position="490"/>
    </location>
</feature>
<dbReference type="PANTHER" id="PTHR35213">
    <property type="entry name" value="RING-TYPE DOMAIN-CONTAINING PROTEIN-RELATED"/>
    <property type="match status" value="1"/>
</dbReference>
<comment type="caution">
    <text evidence="4">The sequence shown here is derived from an EMBL/GenBank/DDBJ whole genome shotgun (WGS) entry which is preliminary data.</text>
</comment>
<organism evidence="4 5">
    <name type="scientific">Phytophthora aleatoria</name>
    <dbReference type="NCBI Taxonomy" id="2496075"/>
    <lineage>
        <taxon>Eukaryota</taxon>
        <taxon>Sar</taxon>
        <taxon>Stramenopiles</taxon>
        <taxon>Oomycota</taxon>
        <taxon>Peronosporomycetes</taxon>
        <taxon>Peronosporales</taxon>
        <taxon>Peronosporaceae</taxon>
        <taxon>Phytophthora</taxon>
    </lineage>
</organism>
<dbReference type="PROSITE" id="PS50195">
    <property type="entry name" value="PX"/>
    <property type="match status" value="1"/>
</dbReference>
<evidence type="ECO:0000259" key="3">
    <source>
        <dbReference type="PROSITE" id="PS50195"/>
    </source>
</evidence>
<dbReference type="PROSITE" id="PS50011">
    <property type="entry name" value="PROTEIN_KINASE_DOM"/>
    <property type="match status" value="1"/>
</dbReference>
<dbReference type="InterPro" id="IPR001683">
    <property type="entry name" value="PX_dom"/>
</dbReference>
<dbReference type="EMBL" id="JAENGY010000997">
    <property type="protein sequence ID" value="KAG6953791.1"/>
    <property type="molecule type" value="Genomic_DNA"/>
</dbReference>
<accession>A0A8J5IMX2</accession>
<evidence type="ECO:0000313" key="4">
    <source>
        <dbReference type="EMBL" id="KAG6953791.1"/>
    </source>
</evidence>
<gene>
    <name evidence="4" type="ORF">JG688_00012649</name>
</gene>
<dbReference type="GO" id="GO:0035091">
    <property type="term" value="F:phosphatidylinositol binding"/>
    <property type="evidence" value="ECO:0007669"/>
    <property type="project" value="InterPro"/>
</dbReference>
<dbReference type="PROSITE" id="PS00109">
    <property type="entry name" value="PROTEIN_KINASE_TYR"/>
    <property type="match status" value="1"/>
</dbReference>
<evidence type="ECO:0000313" key="5">
    <source>
        <dbReference type="Proteomes" id="UP000709295"/>
    </source>
</evidence>
<feature type="non-terminal residue" evidence="4">
    <location>
        <position position="1"/>
    </location>
</feature>
<protein>
    <recommendedName>
        <fullName evidence="6">Protein kinase domain-containing protein</fullName>
    </recommendedName>
</protein>
<evidence type="ECO:0000256" key="1">
    <source>
        <dbReference type="SAM" id="MobiDB-lite"/>
    </source>
</evidence>
<dbReference type="InterPro" id="IPR008266">
    <property type="entry name" value="Tyr_kinase_AS"/>
</dbReference>
<dbReference type="PANTHER" id="PTHR35213:SF3">
    <property type="entry name" value="MYB-LIKE DOMAIN-CONTAINING PROTEIN"/>
    <property type="match status" value="1"/>
</dbReference>
<dbReference type="InterPro" id="IPR001245">
    <property type="entry name" value="Ser-Thr/Tyr_kinase_cat_dom"/>
</dbReference>
<name>A0A8J5IMX2_9STRA</name>
<dbReference type="GO" id="GO:0005524">
    <property type="term" value="F:ATP binding"/>
    <property type="evidence" value="ECO:0007669"/>
    <property type="project" value="InterPro"/>
</dbReference>
<feature type="domain" description="Protein kinase" evidence="2">
    <location>
        <begin position="1905"/>
        <end position="2136"/>
    </location>
</feature>
<feature type="domain" description="PX" evidence="3">
    <location>
        <begin position="42"/>
        <end position="212"/>
    </location>
</feature>
<feature type="compositionally biased region" description="Basic residues" evidence="1">
    <location>
        <begin position="531"/>
        <end position="540"/>
    </location>
</feature>
<dbReference type="Proteomes" id="UP000709295">
    <property type="component" value="Unassembled WGS sequence"/>
</dbReference>
<keyword evidence="5" id="KW-1185">Reference proteome</keyword>
<evidence type="ECO:0000259" key="2">
    <source>
        <dbReference type="PROSITE" id="PS50011"/>
    </source>
</evidence>
<dbReference type="InterPro" id="IPR000719">
    <property type="entry name" value="Prot_kinase_dom"/>
</dbReference>
<proteinExistence type="predicted"/>
<sequence>MAVSIIDNKLLASSGLMDEPHFRRLMKFQTRRREALVGNELEIRTTTSYALVSEDKSNVGFTVYCMYIHRTSDNWRGDDDQWVLKKRYSELEAFRRLLFKRIEDWEYTVRREFARKTAVDRRKTFAVISNAMRRAISPSFPKKHIRSDKPAVIKERVVRLPNFVRRLLGVYTDLAVYKTNSQLQADGFATSWAQLCTIFSELEMFLEIPQPQKDAELGLTPLLEAAEQMRPSTTETSPPLYGRSSPLKRELPLQQTLPSIMHAMGGYPLETSAMPKRARIGSDVGLDMQASYSLLGHMPRQAMIYPSSTPHLQQPAYHQQHVASYVPATETQSPGTAGSNSPGSRGLSTYSGASVWETVLASGKFPMDIGLSENGSTGGASPTAPFNPNNIRSASEDAADTIGVDATVELKQGRWSDDEKEYANALIQAVQRGEVLLPSNASLRKFVADNLQCKTMRVSKKFRSLGVSPRGSPNREDEPITPRDESFNPLSLKSIMNNESTLSSTDVLDVAETIANSNLIRQSPTSNATTTKKKPAQRVLKRSDYSQHGMVRSGRWSVEEENYAKAMIEAFKAGYLPLHGNVSLRKFLSEVLVCHPMRISKKFVGYVRKYHWYRIAAGKCDPEAKRQALYQLSHLERVFWASLQQNSDWSAVVGVGGAALALTSSPDSARRLGNIAHTGVLVLHESEVVTSFEDAAALVTQWSEILSRGGLEAAQDELVERLLSRILHLQDDEQSQNTLSFLIDQRVLPLLVQYTAWSKPTDLTRLRQLVQSLVKLLEAAADNGKVELWLSLVTVAQAIAHLMEQDDDVVSYVDLLQLGEALMKVQQLARQRLEEGADASRAFVVNRSDLAYPDPSCMAGSCTALVNMCSPVMPDSMKKYGLWALGALVQAVNREESSAPHVQQLEAALGPVFATIMLAIPRDNDSVDLHLLAATLVDRLLHVARHNPAAVTRETSGQIDLKEDDETTKRKQKLHLQLQLISARCLRTLTTSPQSRRYVCESSSTRAALFELSRQIHEKRQNIGDAVDEDTARSLMSIQRHVSWTFRNICTGFQSGAMALDCLFNAFWTASLLQSRRDLPMSRFFRVVNDLTDLPIIGAEEYEASTEFGWVDILTAWSASTDHQVRENAIASLVFLAEQDQQVSTNLSDEDEKIRNKQEHILQAWLTNMLQQIRLLSGGELLAVKQMEEIAHVSKDLTPGNERILFNPAVVDAGTSALAVLAEHHHAELVQQGVVPLVALLSATSAATPAQHTQCARVLANLVASYCLDIDPRSSALSTDPTRVVTSDHVDIAKLLEQTASGKRFLGNIRRWRNCDDPMQRSNYFRVVQNLRAYDEVVATGRLVKDVYCEGVHPIVSKSDIESREQPTDDDALVDVVFVHGLRGHPFGTWRTDMSNKLEGNNDIWPDVLLGKDLQRNNIPARLVTLGYEAGMVSWSSPWPSLTLQERARVMLSALYAANIGRDRRHPGAPARPVVFITHSMGGLLTKKMLLLEREQREQSGLADSTTGVVFLAVPHFGSDLVKGVRSESIRKLIQAHPAIEDLAVDPNGRLKGLNHNFKQLGIDCFSVGEERAAPVALGLSAVVVKPDSADPGFGRFYRVSKINYQEALHTQAQRAIDDLLDNIHSFFFVYEAENRPLWRLAQTVVTPGGAGPSLPRWQARWRRMRAERLVFFRSYLEDHTAAAASNSRIREPADQLELLTLLKHDARKFNTVLTADELELLERTFAFVAGCCNNIMNFEPQLRMMPLPEWFVAPYERTKQQLKWQRAAVTIIEMNVEFHGELDVLMDRLRFTRSGASIHSWGSQQAVYCAQLWKRMRLSLAMDAQTLNGELDGEQELSLLGALLAFEAKKRSTSYAAQDLEMLQTALVNVEEIYQHMMPSFRTMESRSMLALPPWFVPPYEVLFNELDAFSRGAFGSIHFGKWMNVDVVVKKMLSPEEPGVVIPLRSQRGANLNPKEPAEDQYKRFLTEMSVWSTLKHPNVLKLLGASHVGQHQFFVCEYATQGTIDSFVASKSDKDRGACARRMLHDAALGLHYLHTQNIVHADLRCNNILVDAQGVVKLTDFGFSSLKRSNDFIGELAEIRYRWVAPECLSGERPTFASNVYSFAMCAIEVVSGELPWGGDMTNAVVCSKVRK</sequence>
<evidence type="ECO:0008006" key="6">
    <source>
        <dbReference type="Google" id="ProtNLM"/>
    </source>
</evidence>
<dbReference type="Pfam" id="PF07714">
    <property type="entry name" value="PK_Tyr_Ser-Thr"/>
    <property type="match status" value="1"/>
</dbReference>
<dbReference type="GO" id="GO:0004672">
    <property type="term" value="F:protein kinase activity"/>
    <property type="evidence" value="ECO:0007669"/>
    <property type="project" value="InterPro"/>
</dbReference>